<dbReference type="Proteomes" id="UP000219621">
    <property type="component" value="Unassembled WGS sequence"/>
</dbReference>
<dbReference type="OrthoDB" id="118399at2"/>
<protein>
    <recommendedName>
        <fullName evidence="4">DUF2214 domain-containing protein</fullName>
    </recommendedName>
</protein>
<keyword evidence="1" id="KW-0812">Transmembrane</keyword>
<feature type="transmembrane region" description="Helical" evidence="1">
    <location>
        <begin position="128"/>
        <end position="151"/>
    </location>
</feature>
<accession>A0A286GX57</accession>
<reference evidence="2 3" key="1">
    <citation type="submission" date="2017-09" db="EMBL/GenBank/DDBJ databases">
        <authorList>
            <person name="Ehlers B."/>
            <person name="Leendertz F.H."/>
        </authorList>
    </citation>
    <scope>NUCLEOTIDE SEQUENCE [LARGE SCALE GENOMIC DNA]</scope>
    <source>
        <strain evidence="2 3">USBA 140</strain>
    </source>
</reference>
<dbReference type="AlphaFoldDB" id="A0A286GX57"/>
<keyword evidence="1" id="KW-0472">Membrane</keyword>
<sequence length="155" mass="16155">MGAEELWAALEATALATHLRGSRWTYPLVNAGHILGIALLVGSVVPLDLRLLGLWRSIPRAAVERLLVPVAAAGLVVAVTTGVLLFLVQARDYAALGLFQAKLALIAVATLNALAAVALRRRGGGSDWLMAGLAAVSLLCWPAALVAGRMLGYVL</sequence>
<keyword evidence="1" id="KW-1133">Transmembrane helix</keyword>
<evidence type="ECO:0008006" key="4">
    <source>
        <dbReference type="Google" id="ProtNLM"/>
    </source>
</evidence>
<proteinExistence type="predicted"/>
<keyword evidence="3" id="KW-1185">Reference proteome</keyword>
<feature type="transmembrane region" description="Helical" evidence="1">
    <location>
        <begin position="24"/>
        <end position="45"/>
    </location>
</feature>
<dbReference type="RefSeq" id="WP_097281059.1">
    <property type="nucleotide sequence ID" value="NZ_OCNJ01000011.1"/>
</dbReference>
<dbReference type="EMBL" id="OCNJ01000011">
    <property type="protein sequence ID" value="SOE00083.1"/>
    <property type="molecule type" value="Genomic_DNA"/>
</dbReference>
<name>A0A286GX57_9PROT</name>
<evidence type="ECO:0000256" key="1">
    <source>
        <dbReference type="SAM" id="Phobius"/>
    </source>
</evidence>
<organism evidence="2 3">
    <name type="scientific">Caenispirillum bisanense</name>
    <dbReference type="NCBI Taxonomy" id="414052"/>
    <lineage>
        <taxon>Bacteria</taxon>
        <taxon>Pseudomonadati</taxon>
        <taxon>Pseudomonadota</taxon>
        <taxon>Alphaproteobacteria</taxon>
        <taxon>Rhodospirillales</taxon>
        <taxon>Novispirillaceae</taxon>
        <taxon>Caenispirillum</taxon>
    </lineage>
</organism>
<gene>
    <name evidence="2" type="ORF">SAMN05421508_11173</name>
</gene>
<feature type="transmembrane region" description="Helical" evidence="1">
    <location>
        <begin position="66"/>
        <end position="87"/>
    </location>
</feature>
<evidence type="ECO:0000313" key="2">
    <source>
        <dbReference type="EMBL" id="SOE00083.1"/>
    </source>
</evidence>
<feature type="transmembrane region" description="Helical" evidence="1">
    <location>
        <begin position="93"/>
        <end position="116"/>
    </location>
</feature>
<evidence type="ECO:0000313" key="3">
    <source>
        <dbReference type="Proteomes" id="UP000219621"/>
    </source>
</evidence>